<dbReference type="PANTHER" id="PTHR32322:SF9">
    <property type="entry name" value="AMINO-ACID METABOLITE EFFLUX PUMP-RELATED"/>
    <property type="match status" value="1"/>
</dbReference>
<dbReference type="InterPro" id="IPR050638">
    <property type="entry name" value="AA-Vitamin_Transporters"/>
</dbReference>
<feature type="transmembrane region" description="Helical" evidence="6">
    <location>
        <begin position="252"/>
        <end position="271"/>
    </location>
</feature>
<dbReference type="GO" id="GO:0005886">
    <property type="term" value="C:plasma membrane"/>
    <property type="evidence" value="ECO:0007669"/>
    <property type="project" value="UniProtKB-SubCell"/>
</dbReference>
<evidence type="ECO:0000313" key="8">
    <source>
        <dbReference type="EMBL" id="PSR48414.1"/>
    </source>
</evidence>
<comment type="caution">
    <text evidence="8">The sequence shown here is derived from an EMBL/GenBank/DDBJ whole genome shotgun (WGS) entry which is preliminary data.</text>
</comment>
<proteinExistence type="predicted"/>
<feature type="transmembrane region" description="Helical" evidence="6">
    <location>
        <begin position="194"/>
        <end position="215"/>
    </location>
</feature>
<keyword evidence="5 6" id="KW-0472">Membrane</keyword>
<evidence type="ECO:0000259" key="7">
    <source>
        <dbReference type="Pfam" id="PF00892"/>
    </source>
</evidence>
<feature type="domain" description="EamA" evidence="7">
    <location>
        <begin position="140"/>
        <end position="269"/>
    </location>
</feature>
<dbReference type="Proteomes" id="UP000240892">
    <property type="component" value="Unassembled WGS sequence"/>
</dbReference>
<evidence type="ECO:0000256" key="4">
    <source>
        <dbReference type="ARBA" id="ARBA00022989"/>
    </source>
</evidence>
<comment type="subcellular location">
    <subcellularLocation>
        <location evidence="1">Cell membrane</location>
        <topology evidence="1">Multi-pass membrane protein</topology>
    </subcellularLocation>
</comment>
<evidence type="ECO:0000256" key="1">
    <source>
        <dbReference type="ARBA" id="ARBA00004651"/>
    </source>
</evidence>
<evidence type="ECO:0000256" key="2">
    <source>
        <dbReference type="ARBA" id="ARBA00022475"/>
    </source>
</evidence>
<feature type="transmembrane region" description="Helical" evidence="6">
    <location>
        <begin position="116"/>
        <end position="133"/>
    </location>
</feature>
<protein>
    <submittedName>
        <fullName evidence="8">EamA family transporter</fullName>
    </submittedName>
</protein>
<keyword evidence="4 6" id="KW-1133">Transmembrane helix</keyword>
<dbReference type="SUPFAM" id="SSF103481">
    <property type="entry name" value="Multidrug resistance efflux transporter EmrE"/>
    <property type="match status" value="2"/>
</dbReference>
<dbReference type="AlphaFoldDB" id="A0A2T2Y796"/>
<feature type="transmembrane region" description="Helical" evidence="6">
    <location>
        <begin position="139"/>
        <end position="157"/>
    </location>
</feature>
<dbReference type="RefSeq" id="WP_106924811.1">
    <property type="nucleotide sequence ID" value="NZ_CABMMU010000002.1"/>
</dbReference>
<gene>
    <name evidence="8" type="ORF">C8256_04205</name>
</gene>
<evidence type="ECO:0000256" key="3">
    <source>
        <dbReference type="ARBA" id="ARBA00022692"/>
    </source>
</evidence>
<dbReference type="EMBL" id="PYHO01000002">
    <property type="protein sequence ID" value="PSR48414.1"/>
    <property type="molecule type" value="Genomic_DNA"/>
</dbReference>
<evidence type="ECO:0000256" key="6">
    <source>
        <dbReference type="SAM" id="Phobius"/>
    </source>
</evidence>
<feature type="transmembrane region" description="Helical" evidence="6">
    <location>
        <begin position="31"/>
        <end position="49"/>
    </location>
</feature>
<feature type="transmembrane region" description="Helical" evidence="6">
    <location>
        <begin position="169"/>
        <end position="188"/>
    </location>
</feature>
<name>A0A2T2Y796_9ENTR</name>
<dbReference type="InterPro" id="IPR037185">
    <property type="entry name" value="EmrE-like"/>
</dbReference>
<dbReference type="InterPro" id="IPR000620">
    <property type="entry name" value="EamA_dom"/>
</dbReference>
<evidence type="ECO:0000256" key="5">
    <source>
        <dbReference type="ARBA" id="ARBA00023136"/>
    </source>
</evidence>
<feature type="transmembrane region" description="Helical" evidence="6">
    <location>
        <begin position="61"/>
        <end position="80"/>
    </location>
</feature>
<keyword evidence="9" id="KW-1185">Reference proteome</keyword>
<organism evidence="8 9">
    <name type="scientific">Kluyvera genomosp. 2</name>
    <dbReference type="NCBI Taxonomy" id="2774054"/>
    <lineage>
        <taxon>Bacteria</taxon>
        <taxon>Pseudomonadati</taxon>
        <taxon>Pseudomonadota</taxon>
        <taxon>Gammaproteobacteria</taxon>
        <taxon>Enterobacterales</taxon>
        <taxon>Enterobacteriaceae</taxon>
        <taxon>Kluyvera</taxon>
    </lineage>
</organism>
<sequence length="280" mass="28690">MLPKILLTMAAFAANSLLCRLALKGMHMDAVSFSALRLISGAVALLLFLRLSGIPKKPEFNGLNAALLALYVFAFSLAYLSLTTAAGALLLFGTVQCVMTGWGLMRGERLTWLKSVGMLGAMAGLALLLLPGAGHPSGGAALLMMISGAAWAAYCITGKKVQNAAAATAGNFTLAVPMALVALVLSGVPIHADAAGLLLAVTSGALMSGGAYLLWYSILPRLSPTTASTLQLSVPCLAALGGLIFMGETLDTRMLVAIALTLSGIGLVIAADRRGRGFTP</sequence>
<evidence type="ECO:0000313" key="9">
    <source>
        <dbReference type="Proteomes" id="UP000240892"/>
    </source>
</evidence>
<accession>A0A2T2Y796</accession>
<reference evidence="8 9" key="1">
    <citation type="submission" date="2018-03" db="EMBL/GenBank/DDBJ databases">
        <title>First report of an OXA-48+CTX-M-M-producing Kluyvera ascorbata clone recovered from patients admitted in a University Hospital in Madrid, Spain.</title>
        <authorList>
            <person name="Hernandez-Garcia M."/>
            <person name="Leon-Sampedro R."/>
            <person name="Perez-Viso B."/>
            <person name="Morosini M.I."/>
            <person name="Lopez-Fresnena N."/>
            <person name="Coque T.M."/>
            <person name="Bonten M."/>
            <person name="Malhotra-Kumar S."/>
            <person name="Ruiz-Garbajosa P."/>
            <person name="Canton R."/>
        </authorList>
    </citation>
    <scope>NUCLEOTIDE SEQUENCE [LARGE SCALE GENOMIC DNA]</scope>
    <source>
        <strain evidence="8 9">KA2</strain>
    </source>
</reference>
<dbReference type="PANTHER" id="PTHR32322">
    <property type="entry name" value="INNER MEMBRANE TRANSPORTER"/>
    <property type="match status" value="1"/>
</dbReference>
<keyword evidence="2" id="KW-1003">Cell membrane</keyword>
<feature type="transmembrane region" description="Helical" evidence="6">
    <location>
        <begin position="227"/>
        <end position="246"/>
    </location>
</feature>
<dbReference type="Pfam" id="PF00892">
    <property type="entry name" value="EamA"/>
    <property type="match status" value="1"/>
</dbReference>
<keyword evidence="3 6" id="KW-0812">Transmembrane</keyword>